<reference evidence="3" key="1">
    <citation type="journal article" date="2021" name="Front. Microbiol.">
        <title>Comprehensive Comparative Genomics and Phenotyping of Methylobacterium Species.</title>
        <authorList>
            <person name="Alessa O."/>
            <person name="Ogura Y."/>
            <person name="Fujitani Y."/>
            <person name="Takami H."/>
            <person name="Hayashi T."/>
            <person name="Sahin N."/>
            <person name="Tani A."/>
        </authorList>
    </citation>
    <scope>NUCLEOTIDE SEQUENCE</scope>
    <source>
        <strain evidence="3">KCTC 52305</strain>
    </source>
</reference>
<organism evidence="3 4">
    <name type="scientific">Methylobacterium crusticola</name>
    <dbReference type="NCBI Taxonomy" id="1697972"/>
    <lineage>
        <taxon>Bacteria</taxon>
        <taxon>Pseudomonadati</taxon>
        <taxon>Pseudomonadota</taxon>
        <taxon>Alphaproteobacteria</taxon>
        <taxon>Hyphomicrobiales</taxon>
        <taxon>Methylobacteriaceae</taxon>
        <taxon>Methylobacterium</taxon>
    </lineage>
</organism>
<evidence type="ECO:0000256" key="1">
    <source>
        <dbReference type="SAM" id="Coils"/>
    </source>
</evidence>
<name>A0ABQ4R3S4_9HYPH</name>
<evidence type="ECO:0000256" key="2">
    <source>
        <dbReference type="SAM" id="MobiDB-lite"/>
    </source>
</evidence>
<feature type="region of interest" description="Disordered" evidence="2">
    <location>
        <begin position="125"/>
        <end position="146"/>
    </location>
</feature>
<dbReference type="RefSeq" id="WP_128560477.1">
    <property type="nucleotide sequence ID" value="NZ_BPQH01000013.1"/>
</dbReference>
<accession>A0ABQ4R3S4</accession>
<feature type="compositionally biased region" description="Low complexity" evidence="2">
    <location>
        <begin position="125"/>
        <end position="138"/>
    </location>
</feature>
<protein>
    <submittedName>
        <fullName evidence="3">Uncharacterized protein</fullName>
    </submittedName>
</protein>
<proteinExistence type="predicted"/>
<evidence type="ECO:0000313" key="4">
    <source>
        <dbReference type="Proteomes" id="UP001055167"/>
    </source>
</evidence>
<keyword evidence="4" id="KW-1185">Reference proteome</keyword>
<gene>
    <name evidence="3" type="ORF">OPKNFCMD_4254</name>
</gene>
<feature type="coiled-coil region" evidence="1">
    <location>
        <begin position="72"/>
        <end position="109"/>
    </location>
</feature>
<dbReference type="EMBL" id="BPQH01000013">
    <property type="protein sequence ID" value="GJD51499.1"/>
    <property type="molecule type" value="Genomic_DNA"/>
</dbReference>
<evidence type="ECO:0000313" key="3">
    <source>
        <dbReference type="EMBL" id="GJD51499.1"/>
    </source>
</evidence>
<keyword evidence="1" id="KW-0175">Coiled coil</keyword>
<sequence>MSAAEAARLARVSARLVATCQALVRASAAGLGPDAAAGPDGAATSLDPDDACPGDPAALRLYVLQSELNRAVARSDEAAAALRAARQRLEAAEAEVDGLRRDLADADGELVRWRARAEAAEGLLAGGLLPEGPEAGPRAQPDPAAP</sequence>
<comment type="caution">
    <text evidence="3">The sequence shown here is derived from an EMBL/GenBank/DDBJ whole genome shotgun (WGS) entry which is preliminary data.</text>
</comment>
<reference evidence="3" key="2">
    <citation type="submission" date="2021-08" db="EMBL/GenBank/DDBJ databases">
        <authorList>
            <person name="Tani A."/>
            <person name="Ola A."/>
            <person name="Ogura Y."/>
            <person name="Katsura K."/>
            <person name="Hayashi T."/>
        </authorList>
    </citation>
    <scope>NUCLEOTIDE SEQUENCE</scope>
    <source>
        <strain evidence="3">KCTC 52305</strain>
    </source>
</reference>
<dbReference type="Proteomes" id="UP001055167">
    <property type="component" value="Unassembled WGS sequence"/>
</dbReference>
<dbReference type="SUPFAM" id="SSF57997">
    <property type="entry name" value="Tropomyosin"/>
    <property type="match status" value="1"/>
</dbReference>